<dbReference type="InterPro" id="IPR045864">
    <property type="entry name" value="aa-tRNA-synth_II/BPL/LPL"/>
</dbReference>
<feature type="binding site" evidence="10">
    <location>
        <position position="130"/>
    </location>
    <ligand>
        <name>L-histidine</name>
        <dbReference type="ChEBI" id="CHEBI:57595"/>
    </ligand>
</feature>
<feature type="domain" description="Aminoacyl-transfer RNA synthetases class-II family profile" evidence="11">
    <location>
        <begin position="1"/>
        <end position="353"/>
    </location>
</feature>
<evidence type="ECO:0000259" key="11">
    <source>
        <dbReference type="PROSITE" id="PS50862"/>
    </source>
</evidence>
<dbReference type="Proteomes" id="UP000094828">
    <property type="component" value="Unassembled WGS sequence"/>
</dbReference>
<dbReference type="PANTHER" id="PTHR11476">
    <property type="entry name" value="HISTIDYL-TRNA SYNTHETASE"/>
    <property type="match status" value="1"/>
</dbReference>
<evidence type="ECO:0000256" key="4">
    <source>
        <dbReference type="ARBA" id="ARBA00022741"/>
    </source>
</evidence>
<reference evidence="12 13" key="1">
    <citation type="submission" date="2016-05" db="EMBL/GenBank/DDBJ databases">
        <title>Genomic and physiological characterization of Planctopirus sp. isolated from fresh water lake.</title>
        <authorList>
            <person name="Subhash Y."/>
            <person name="Ramana C."/>
        </authorList>
    </citation>
    <scope>NUCLEOTIDE SEQUENCE [LARGE SCALE GENOMIC DNA]</scope>
    <source>
        <strain evidence="12 13">JC280</strain>
    </source>
</reference>
<dbReference type="Pfam" id="PF13393">
    <property type="entry name" value="tRNA-synt_His"/>
    <property type="match status" value="1"/>
</dbReference>
<name>A0A1C3EN36_9PLAN</name>
<feature type="binding site" evidence="10">
    <location>
        <position position="112"/>
    </location>
    <ligand>
        <name>L-histidine</name>
        <dbReference type="ChEBI" id="CHEBI:57595"/>
    </ligand>
</feature>
<dbReference type="GO" id="GO:0005524">
    <property type="term" value="F:ATP binding"/>
    <property type="evidence" value="ECO:0007669"/>
    <property type="project" value="UniProtKB-UniRule"/>
</dbReference>
<comment type="subcellular location">
    <subcellularLocation>
        <location evidence="9">Cytoplasm</location>
    </subcellularLocation>
</comment>
<keyword evidence="13" id="KW-1185">Reference proteome</keyword>
<dbReference type="AlphaFoldDB" id="A0A1C3EN36"/>
<dbReference type="InterPro" id="IPR004154">
    <property type="entry name" value="Anticodon-bd"/>
</dbReference>
<dbReference type="GO" id="GO:0004821">
    <property type="term" value="F:histidine-tRNA ligase activity"/>
    <property type="evidence" value="ECO:0007669"/>
    <property type="project" value="UniProtKB-UniRule"/>
</dbReference>
<feature type="binding site" evidence="10">
    <location>
        <position position="126"/>
    </location>
    <ligand>
        <name>L-histidine</name>
        <dbReference type="ChEBI" id="CHEBI:57595"/>
    </ligand>
</feature>
<dbReference type="PIRSF" id="PIRSF001549">
    <property type="entry name" value="His-tRNA_synth"/>
    <property type="match status" value="1"/>
</dbReference>
<dbReference type="InterPro" id="IPR036621">
    <property type="entry name" value="Anticodon-bd_dom_sf"/>
</dbReference>
<feature type="binding site" evidence="10">
    <location>
        <begin position="82"/>
        <end position="84"/>
    </location>
    <ligand>
        <name>L-histidine</name>
        <dbReference type="ChEBI" id="CHEBI:57595"/>
    </ligand>
</feature>
<dbReference type="NCBIfam" id="TIGR00442">
    <property type="entry name" value="hisS"/>
    <property type="match status" value="1"/>
</dbReference>
<keyword evidence="7 9" id="KW-0030">Aminoacyl-tRNA synthetase</keyword>
<dbReference type="STRING" id="1841610.A6X21_02975"/>
<protein>
    <recommendedName>
        <fullName evidence="9">Histidine--tRNA ligase</fullName>
        <ecNumber evidence="9">6.1.1.21</ecNumber>
    </recommendedName>
    <alternativeName>
        <fullName evidence="9">Histidyl-tRNA synthetase</fullName>
        <shortName evidence="9">HisRS</shortName>
    </alternativeName>
</protein>
<dbReference type="InterPro" id="IPR004516">
    <property type="entry name" value="HisRS/HisZ"/>
</dbReference>
<comment type="caution">
    <text evidence="12">The sequence shown here is derived from an EMBL/GenBank/DDBJ whole genome shotgun (WGS) entry which is preliminary data.</text>
</comment>
<evidence type="ECO:0000256" key="2">
    <source>
        <dbReference type="ARBA" id="ARBA00011738"/>
    </source>
</evidence>
<dbReference type="InterPro" id="IPR006195">
    <property type="entry name" value="aa-tRNA-synth_II"/>
</dbReference>
<evidence type="ECO:0000256" key="3">
    <source>
        <dbReference type="ARBA" id="ARBA00022598"/>
    </source>
</evidence>
<accession>A0A1C3EN36</accession>
<evidence type="ECO:0000256" key="8">
    <source>
        <dbReference type="ARBA" id="ARBA00047639"/>
    </source>
</evidence>
<dbReference type="InterPro" id="IPR033656">
    <property type="entry name" value="HisRS_anticodon"/>
</dbReference>
<proteinExistence type="inferred from homology"/>
<comment type="subunit">
    <text evidence="2 9">Homodimer.</text>
</comment>
<feature type="binding site" evidence="10">
    <location>
        <position position="278"/>
    </location>
    <ligand>
        <name>L-histidine</name>
        <dbReference type="ChEBI" id="CHEBI:57595"/>
    </ligand>
</feature>
<dbReference type="CDD" id="cd00859">
    <property type="entry name" value="HisRS_anticodon"/>
    <property type="match status" value="1"/>
</dbReference>
<dbReference type="GO" id="GO:0006427">
    <property type="term" value="P:histidyl-tRNA aminoacylation"/>
    <property type="evidence" value="ECO:0007669"/>
    <property type="project" value="UniProtKB-UniRule"/>
</dbReference>
<dbReference type="Gene3D" id="3.40.50.800">
    <property type="entry name" value="Anticodon-binding domain"/>
    <property type="match status" value="1"/>
</dbReference>
<keyword evidence="6 9" id="KW-0648">Protein biosynthesis</keyword>
<comment type="catalytic activity">
    <reaction evidence="8 9">
        <text>tRNA(His) + L-histidine + ATP = L-histidyl-tRNA(His) + AMP + diphosphate + H(+)</text>
        <dbReference type="Rhea" id="RHEA:17313"/>
        <dbReference type="Rhea" id="RHEA-COMP:9665"/>
        <dbReference type="Rhea" id="RHEA-COMP:9689"/>
        <dbReference type="ChEBI" id="CHEBI:15378"/>
        <dbReference type="ChEBI" id="CHEBI:30616"/>
        <dbReference type="ChEBI" id="CHEBI:33019"/>
        <dbReference type="ChEBI" id="CHEBI:57595"/>
        <dbReference type="ChEBI" id="CHEBI:78442"/>
        <dbReference type="ChEBI" id="CHEBI:78527"/>
        <dbReference type="ChEBI" id="CHEBI:456215"/>
        <dbReference type="EC" id="6.1.1.21"/>
    </reaction>
</comment>
<evidence type="ECO:0000313" key="13">
    <source>
        <dbReference type="Proteomes" id="UP000094828"/>
    </source>
</evidence>
<feature type="binding site" evidence="10">
    <location>
        <begin position="282"/>
        <end position="283"/>
    </location>
    <ligand>
        <name>L-histidine</name>
        <dbReference type="ChEBI" id="CHEBI:57595"/>
    </ligand>
</feature>
<evidence type="ECO:0000256" key="5">
    <source>
        <dbReference type="ARBA" id="ARBA00022840"/>
    </source>
</evidence>
<evidence type="ECO:0000256" key="7">
    <source>
        <dbReference type="ARBA" id="ARBA00023146"/>
    </source>
</evidence>
<keyword evidence="3 9" id="KW-0436">Ligase</keyword>
<gene>
    <name evidence="9" type="primary">hisS</name>
    <name evidence="12" type="ORF">A6X21_02975</name>
</gene>
<dbReference type="HAMAP" id="MF_00127">
    <property type="entry name" value="His_tRNA_synth"/>
    <property type="match status" value="1"/>
</dbReference>
<dbReference type="EMBL" id="LYDR01000039">
    <property type="protein sequence ID" value="ODA34657.1"/>
    <property type="molecule type" value="Genomic_DNA"/>
</dbReference>
<keyword evidence="9" id="KW-0963">Cytoplasm</keyword>
<evidence type="ECO:0000256" key="6">
    <source>
        <dbReference type="ARBA" id="ARBA00022917"/>
    </source>
</evidence>
<dbReference type="EC" id="6.1.1.21" evidence="9"/>
<evidence type="ECO:0000256" key="10">
    <source>
        <dbReference type="PIRSR" id="PIRSR001549-1"/>
    </source>
</evidence>
<dbReference type="Gene3D" id="3.30.930.10">
    <property type="entry name" value="Bira Bifunctional Protein, Domain 2"/>
    <property type="match status" value="1"/>
</dbReference>
<sequence>MSELITPRVLGGFRDYLPDAMMARERLMETARRVYRSYGFSPIDTPVLEYSEILLGKGGDESDKQLFRFRDNGDRDVAMRFDLTVPLARFSAMHAGELGLPFKRYHIAPVWRGEKPQKGRYREFVQCDFDTIGTLSNAADIETLMVIYDLLSAIGFTQNGQPQFGIRVNNRLILNGVLEQLGVAEKSVGVLRAIDKLPKVGREAVLAEMVEKVSLSSDQATQVLDLLSTRADLDQLEALLAANAKASEGVARLKELLSAAREAGIPASAVTIDLSIARGLDYYTGTIYETFLTALPTIGSVCSGGRYDNLAGLFTKEQLPGIGASLGLDRLLAAMEELGMIGHATTPAVVFVPQFDESKLGAYMHLARRLRAAGIATEVYPEAKKLGKQLQYADRKGFRLAVIAGSDEFAKGEWQVKDLQSGSKEMITDGVLEARLLEILAAGK</sequence>
<evidence type="ECO:0000256" key="9">
    <source>
        <dbReference type="HAMAP-Rule" id="MF_00127"/>
    </source>
</evidence>
<dbReference type="CDD" id="cd00773">
    <property type="entry name" value="HisRS-like_core"/>
    <property type="match status" value="1"/>
</dbReference>
<dbReference type="Pfam" id="PF03129">
    <property type="entry name" value="HGTP_anticodon"/>
    <property type="match status" value="1"/>
</dbReference>
<keyword evidence="5 9" id="KW-0067">ATP-binding</keyword>
<dbReference type="PROSITE" id="PS50862">
    <property type="entry name" value="AA_TRNA_LIGASE_II"/>
    <property type="match status" value="1"/>
</dbReference>
<organism evidence="12 13">
    <name type="scientific">Planctopirus hydrillae</name>
    <dbReference type="NCBI Taxonomy" id="1841610"/>
    <lineage>
        <taxon>Bacteria</taxon>
        <taxon>Pseudomonadati</taxon>
        <taxon>Planctomycetota</taxon>
        <taxon>Planctomycetia</taxon>
        <taxon>Planctomycetales</taxon>
        <taxon>Planctomycetaceae</taxon>
        <taxon>Planctopirus</taxon>
    </lineage>
</organism>
<keyword evidence="4 9" id="KW-0547">Nucleotide-binding</keyword>
<dbReference type="InterPro" id="IPR015807">
    <property type="entry name" value="His-tRNA-ligase"/>
</dbReference>
<dbReference type="SUPFAM" id="SSF55681">
    <property type="entry name" value="Class II aaRS and biotin synthetases"/>
    <property type="match status" value="1"/>
</dbReference>
<evidence type="ECO:0000313" key="12">
    <source>
        <dbReference type="EMBL" id="ODA34657.1"/>
    </source>
</evidence>
<dbReference type="SUPFAM" id="SSF52954">
    <property type="entry name" value="Class II aaRS ABD-related"/>
    <property type="match status" value="1"/>
</dbReference>
<comment type="similarity">
    <text evidence="1 9">Belongs to the class-II aminoacyl-tRNA synthetase family.</text>
</comment>
<dbReference type="OrthoDB" id="9800814at2"/>
<dbReference type="PANTHER" id="PTHR11476:SF7">
    <property type="entry name" value="HISTIDINE--TRNA LIGASE"/>
    <property type="match status" value="1"/>
</dbReference>
<evidence type="ECO:0000256" key="1">
    <source>
        <dbReference type="ARBA" id="ARBA00008226"/>
    </source>
</evidence>
<dbReference type="InterPro" id="IPR041715">
    <property type="entry name" value="HisRS-like_core"/>
</dbReference>
<dbReference type="GO" id="GO:0005737">
    <property type="term" value="C:cytoplasm"/>
    <property type="evidence" value="ECO:0007669"/>
    <property type="project" value="UniProtKB-SubCell"/>
</dbReference>